<evidence type="ECO:0000313" key="5">
    <source>
        <dbReference type="Proteomes" id="UP000031829"/>
    </source>
</evidence>
<dbReference type="InterPro" id="IPR027417">
    <property type="entry name" value="P-loop_NTPase"/>
</dbReference>
<reference evidence="4 5" key="1">
    <citation type="journal article" date="2015" name="Genome Announc.">
        <title>Complete genome sequences for 35 biothreat assay-relevant bacillus species.</title>
        <authorList>
            <person name="Johnson S.L."/>
            <person name="Daligault H.E."/>
            <person name="Davenport K.W."/>
            <person name="Jaissle J."/>
            <person name="Frey K.G."/>
            <person name="Ladner J.T."/>
            <person name="Broomall S.M."/>
            <person name="Bishop-Lilly K.A."/>
            <person name="Bruce D.C."/>
            <person name="Gibbons H.S."/>
            <person name="Coyne S.R."/>
            <person name="Lo C.C."/>
            <person name="Meincke L."/>
            <person name="Munk A.C."/>
            <person name="Koroleva G.I."/>
            <person name="Rosenzweig C.N."/>
            <person name="Palacios G.F."/>
            <person name="Redden C.L."/>
            <person name="Minogue T.D."/>
            <person name="Chain P.S."/>
        </authorList>
    </citation>
    <scope>NUCLEOTIDE SEQUENCE [LARGE SCALE GENOMIC DNA]</scope>
    <source>
        <strain evidence="5">ATCC 14581 / DSM 32 / JCM 2506 / NBRC 15308 / NCIMB 9376 / NCTC 10342 / NRRL B-14308 / VKM B-512</strain>
    </source>
</reference>
<protein>
    <submittedName>
        <fullName evidence="4">ABC transporter family protein</fullName>
    </submittedName>
</protein>
<dbReference type="AlphaFoldDB" id="A0A0B6AJN4"/>
<dbReference type="KEGG" id="bmeg:BG04_927"/>
<evidence type="ECO:0000256" key="2">
    <source>
        <dbReference type="ARBA" id="ARBA00022741"/>
    </source>
</evidence>
<evidence type="ECO:0000256" key="1">
    <source>
        <dbReference type="ARBA" id="ARBA00022448"/>
    </source>
</evidence>
<sequence length="280" mass="32194">MEKLIELKNVAKVYKKHTVLENVHTTLYKGETVAIVGKNGAGKSTFLKLIGGLSKPTKGTVHLHKETGTPGFVVEQFPQELRFTLAGYLQHMGRIQGLSKKKRSSRIEELLETFEMVEFRHEEIISFSKGMKQKVNMMQALLSSSKLLLLDEPLSGLDARAQLEVERIFTKLKERGMTIVFTCHEERLIHAVADRVITIGSQRILKNERVQLIEHLTVIEANVILNKPLRLLKEKCTKIEQHGNYWIFYIDKKYVNEFLAELLAVQAEVVKLYHMEREEI</sequence>
<organism evidence="4 5">
    <name type="scientific">Priestia megaterium (strain ATCC 14581 / DSM 32 / CCUG 1817 / JCM 2506 / NBRC 15308 / NCIMB 9376 / NCTC 10342 / NRRL B-14308 / VKM B-512 / Ford 19)</name>
    <name type="common">Bacillus megaterium</name>
    <dbReference type="NCBI Taxonomy" id="1348623"/>
    <lineage>
        <taxon>Bacteria</taxon>
        <taxon>Bacillati</taxon>
        <taxon>Bacillota</taxon>
        <taxon>Bacilli</taxon>
        <taxon>Bacillales</taxon>
        <taxon>Bacillaceae</taxon>
        <taxon>Priestia</taxon>
    </lineage>
</organism>
<keyword evidence="1" id="KW-0813">Transport</keyword>
<evidence type="ECO:0000313" key="4">
    <source>
        <dbReference type="EMBL" id="AJI25090.1"/>
    </source>
</evidence>
<dbReference type="Pfam" id="PF00005">
    <property type="entry name" value="ABC_tran"/>
    <property type="match status" value="1"/>
</dbReference>
<dbReference type="Gene3D" id="3.40.50.300">
    <property type="entry name" value="P-loop containing nucleotide triphosphate hydrolases"/>
    <property type="match status" value="1"/>
</dbReference>
<dbReference type="GO" id="GO:0016887">
    <property type="term" value="F:ATP hydrolysis activity"/>
    <property type="evidence" value="ECO:0007669"/>
    <property type="project" value="InterPro"/>
</dbReference>
<dbReference type="HOGENOM" id="CLU_000604_1_2_9"/>
<dbReference type="GO" id="GO:0005524">
    <property type="term" value="F:ATP binding"/>
    <property type="evidence" value="ECO:0007669"/>
    <property type="project" value="UniProtKB-KW"/>
</dbReference>
<dbReference type="InterPro" id="IPR051782">
    <property type="entry name" value="ABC_Transporter_VariousFunc"/>
</dbReference>
<proteinExistence type="predicted"/>
<dbReference type="InterPro" id="IPR003439">
    <property type="entry name" value="ABC_transporter-like_ATP-bd"/>
</dbReference>
<dbReference type="GeneID" id="93644408"/>
<keyword evidence="3" id="KW-0067">ATP-binding</keyword>
<evidence type="ECO:0000256" key="3">
    <source>
        <dbReference type="ARBA" id="ARBA00022840"/>
    </source>
</evidence>
<dbReference type="PROSITE" id="PS50893">
    <property type="entry name" value="ABC_TRANSPORTER_2"/>
    <property type="match status" value="1"/>
</dbReference>
<dbReference type="PANTHER" id="PTHR42939:SF1">
    <property type="entry name" value="ABC TRANSPORTER ATP-BINDING PROTEIN ALBC-RELATED"/>
    <property type="match status" value="1"/>
</dbReference>
<dbReference type="Proteomes" id="UP000031829">
    <property type="component" value="Chromosome"/>
</dbReference>
<keyword evidence="2" id="KW-0547">Nucleotide-binding</keyword>
<dbReference type="SUPFAM" id="SSF52540">
    <property type="entry name" value="P-loop containing nucleoside triphosphate hydrolases"/>
    <property type="match status" value="1"/>
</dbReference>
<dbReference type="EMBL" id="CP009920">
    <property type="protein sequence ID" value="AJI25090.1"/>
    <property type="molecule type" value="Genomic_DNA"/>
</dbReference>
<accession>A0A0B6AJN4</accession>
<dbReference type="InterPro" id="IPR003593">
    <property type="entry name" value="AAA+_ATPase"/>
</dbReference>
<gene>
    <name evidence="4" type="ORF">BG04_927</name>
</gene>
<dbReference type="PANTHER" id="PTHR42939">
    <property type="entry name" value="ABC TRANSPORTER ATP-BINDING PROTEIN ALBC-RELATED"/>
    <property type="match status" value="1"/>
</dbReference>
<dbReference type="SMART" id="SM00382">
    <property type="entry name" value="AAA"/>
    <property type="match status" value="1"/>
</dbReference>
<dbReference type="RefSeq" id="WP_016765297.1">
    <property type="nucleotide sequence ID" value="NZ_BCVB01000001.1"/>
</dbReference>
<name>A0A0B6AJN4_PRIM2</name>